<dbReference type="AlphaFoldDB" id="A0A848FED0"/>
<organism evidence="2 3">
    <name type="scientific">Azohydromonas caseinilytica</name>
    <dbReference type="NCBI Taxonomy" id="2728836"/>
    <lineage>
        <taxon>Bacteria</taxon>
        <taxon>Pseudomonadati</taxon>
        <taxon>Pseudomonadota</taxon>
        <taxon>Betaproteobacteria</taxon>
        <taxon>Burkholderiales</taxon>
        <taxon>Sphaerotilaceae</taxon>
        <taxon>Azohydromonas</taxon>
    </lineage>
</organism>
<dbReference type="Proteomes" id="UP000574067">
    <property type="component" value="Unassembled WGS sequence"/>
</dbReference>
<dbReference type="PANTHER" id="PTHR23150:SF36">
    <property type="entry name" value="HERCYNINE OXYGENASE"/>
    <property type="match status" value="1"/>
</dbReference>
<dbReference type="EMBL" id="JABBFW010000034">
    <property type="protein sequence ID" value="NML18567.1"/>
    <property type="molecule type" value="Genomic_DNA"/>
</dbReference>
<evidence type="ECO:0000313" key="2">
    <source>
        <dbReference type="EMBL" id="NML18567.1"/>
    </source>
</evidence>
<dbReference type="Pfam" id="PF03781">
    <property type="entry name" value="FGE-sulfatase"/>
    <property type="match status" value="2"/>
</dbReference>
<dbReference type="Gene3D" id="3.90.1580.10">
    <property type="entry name" value="paralog of FGE (formylglycine-generating enzyme)"/>
    <property type="match status" value="2"/>
</dbReference>
<reference evidence="2 3" key="1">
    <citation type="submission" date="2020-04" db="EMBL/GenBank/DDBJ databases">
        <title>Azohydromonas sp. isolated from soil.</title>
        <authorList>
            <person name="Dahal R.H."/>
        </authorList>
    </citation>
    <scope>NUCLEOTIDE SEQUENCE [LARGE SCALE GENOMIC DNA]</scope>
    <source>
        <strain evidence="2 3">G-1-1-14</strain>
    </source>
</reference>
<comment type="caution">
    <text evidence="2">The sequence shown here is derived from an EMBL/GenBank/DDBJ whole genome shotgun (WGS) entry which is preliminary data.</text>
</comment>
<dbReference type="InterPro" id="IPR030809">
    <property type="entry name" value="EgtB_signatur"/>
</dbReference>
<name>A0A848FED0_9BURK</name>
<dbReference type="InterPro" id="IPR051043">
    <property type="entry name" value="Sulfatase_Mod_Factor_Kinase"/>
</dbReference>
<accession>A0A848FED0</accession>
<feature type="domain" description="Sulfatase-modifying factor enzyme-like" evidence="1">
    <location>
        <begin position="189"/>
        <end position="322"/>
    </location>
</feature>
<feature type="domain" description="Sulfatase-modifying factor enzyme-like" evidence="1">
    <location>
        <begin position="332"/>
        <end position="400"/>
    </location>
</feature>
<dbReference type="InterPro" id="IPR005532">
    <property type="entry name" value="SUMF_dom"/>
</dbReference>
<dbReference type="RefSeq" id="WP_169163461.1">
    <property type="nucleotide sequence ID" value="NZ_JABBFW010000034.1"/>
</dbReference>
<dbReference type="NCBIfam" id="NF041186">
    <property type="entry name" value="SenA"/>
    <property type="match status" value="1"/>
</dbReference>
<sequence>MLRHPGQDIRHAGPDTLAQALQASRRDTLATFQCWEHWLGQALPTVRAPADLNPPLWELGHVGWFQEYWVGRNPQRHLGAAADPQVRRQRPLHSNADALYDSSRVAHDARWTMRLPDADATRSDLQAQLAATLEWLHAAEPDDRGLYFFRLALLHEDMHHEATLCMAQSLGLPIDEPRWQPAPLASSRHALLLQAGPWRLGQAGGGFSFDNELGAHEVALAACDIDSRVLCWDEYLPFVEEGGYGEERWWDEPGRRWLRSTRPAGPRFLRREGRSWQQWRWGRWQPLDLRLPACHLNRHEAQAWCAWAGRRLPTEAEWEAAALEWPCDFEWGSVWEWTASAFKPYPGFAPHPYRDYSAPWFGQRAVLRGASFATAGRLHHPRYRNFFESGRQDVFAGFRTCSH</sequence>
<proteinExistence type="predicted"/>
<protein>
    <submittedName>
        <fullName evidence="2">Ergothioneine biosynthesis protein EgtB</fullName>
    </submittedName>
</protein>
<gene>
    <name evidence="2" type="primary">egtB</name>
    <name evidence="2" type="ORF">HHL10_26720</name>
</gene>
<keyword evidence="3" id="KW-1185">Reference proteome</keyword>
<evidence type="ECO:0000313" key="3">
    <source>
        <dbReference type="Proteomes" id="UP000574067"/>
    </source>
</evidence>
<dbReference type="InterPro" id="IPR042095">
    <property type="entry name" value="SUMF_sf"/>
</dbReference>
<dbReference type="InterPro" id="IPR016187">
    <property type="entry name" value="CTDL_fold"/>
</dbReference>
<dbReference type="SUPFAM" id="SSF56436">
    <property type="entry name" value="C-type lectin-like"/>
    <property type="match status" value="1"/>
</dbReference>
<dbReference type="PANTHER" id="PTHR23150">
    <property type="entry name" value="SULFATASE MODIFYING FACTOR 1, 2"/>
    <property type="match status" value="1"/>
</dbReference>
<evidence type="ECO:0000259" key="1">
    <source>
        <dbReference type="Pfam" id="PF03781"/>
    </source>
</evidence>
<dbReference type="NCBIfam" id="TIGR04373">
    <property type="entry name" value="egtB_X_signatur"/>
    <property type="match status" value="1"/>
</dbReference>